<dbReference type="EMBL" id="HBUF01358515">
    <property type="protein sequence ID" value="CAG6719265.1"/>
    <property type="molecule type" value="Transcribed_RNA"/>
</dbReference>
<accession>A0A8D8WTG6</accession>
<dbReference type="EMBL" id="HBUF01227162">
    <property type="protein sequence ID" value="CAG6671917.1"/>
    <property type="molecule type" value="Transcribed_RNA"/>
</dbReference>
<dbReference type="EMBL" id="HBUF01227163">
    <property type="protein sequence ID" value="CAG6671920.1"/>
    <property type="molecule type" value="Transcribed_RNA"/>
</dbReference>
<dbReference type="EMBL" id="HBUF01227161">
    <property type="protein sequence ID" value="CAG6671914.1"/>
    <property type="molecule type" value="Transcribed_RNA"/>
</dbReference>
<evidence type="ECO:0000313" key="1">
    <source>
        <dbReference type="EMBL" id="CAG6671923.1"/>
    </source>
</evidence>
<dbReference type="AlphaFoldDB" id="A0A8D8WTG6"/>
<reference evidence="1" key="1">
    <citation type="submission" date="2021-05" db="EMBL/GenBank/DDBJ databases">
        <authorList>
            <person name="Alioto T."/>
            <person name="Alioto T."/>
            <person name="Gomez Garrido J."/>
        </authorList>
    </citation>
    <scope>NUCLEOTIDE SEQUENCE</scope>
</reference>
<proteinExistence type="predicted"/>
<organism evidence="1">
    <name type="scientific">Cacopsylla melanoneura</name>
    <dbReference type="NCBI Taxonomy" id="428564"/>
    <lineage>
        <taxon>Eukaryota</taxon>
        <taxon>Metazoa</taxon>
        <taxon>Ecdysozoa</taxon>
        <taxon>Arthropoda</taxon>
        <taxon>Hexapoda</taxon>
        <taxon>Insecta</taxon>
        <taxon>Pterygota</taxon>
        <taxon>Neoptera</taxon>
        <taxon>Paraneoptera</taxon>
        <taxon>Hemiptera</taxon>
        <taxon>Sternorrhyncha</taxon>
        <taxon>Psylloidea</taxon>
        <taxon>Psyllidae</taxon>
        <taxon>Psyllinae</taxon>
        <taxon>Cacopsylla</taxon>
    </lineage>
</organism>
<dbReference type="EMBL" id="HBUF01538906">
    <property type="protein sequence ID" value="CAG6754274.1"/>
    <property type="molecule type" value="Transcribed_RNA"/>
</dbReference>
<dbReference type="EMBL" id="HBUF01358516">
    <property type="protein sequence ID" value="CAG6719267.1"/>
    <property type="molecule type" value="Transcribed_RNA"/>
</dbReference>
<dbReference type="EMBL" id="HBUF01538907">
    <property type="protein sequence ID" value="CAG6754276.1"/>
    <property type="molecule type" value="Transcribed_RNA"/>
</dbReference>
<dbReference type="EMBL" id="HBUF01358514">
    <property type="protein sequence ID" value="CAG6719263.1"/>
    <property type="molecule type" value="Transcribed_RNA"/>
</dbReference>
<dbReference type="EMBL" id="HBUF01538905">
    <property type="protein sequence ID" value="CAG6754272.1"/>
    <property type="molecule type" value="Transcribed_RNA"/>
</dbReference>
<dbReference type="EMBL" id="HBUF01538904">
    <property type="protein sequence ID" value="CAG6754270.1"/>
    <property type="molecule type" value="Transcribed_RNA"/>
</dbReference>
<name>A0A8D8WTG6_9HEMI</name>
<sequence length="115" mass="13045">MLSRVATMSKKCTTKNCQQAKRNTTTPANPHTIPVMNCGKWSRKTTKLTHKYGISSTNLTATMKSLKVVFGIVITESNDLKMIWRTLKREIKDQDIPTIGHQVKKNISRGSTRRK</sequence>
<protein>
    <submittedName>
        <fullName evidence="1">Uncharacterized protein</fullName>
    </submittedName>
</protein>
<dbReference type="EMBL" id="HBUF01227164">
    <property type="protein sequence ID" value="CAG6671923.1"/>
    <property type="molecule type" value="Transcribed_RNA"/>
</dbReference>